<evidence type="ECO:0000259" key="2">
    <source>
        <dbReference type="Pfam" id="PF01243"/>
    </source>
</evidence>
<accession>A0A941IT15</accession>
<keyword evidence="1" id="KW-0560">Oxidoreductase</keyword>
<dbReference type="InterPro" id="IPR011576">
    <property type="entry name" value="Pyridox_Oxase_N"/>
</dbReference>
<dbReference type="Pfam" id="PF01243">
    <property type="entry name" value="PNPOx_N"/>
    <property type="match status" value="1"/>
</dbReference>
<dbReference type="PANTHER" id="PTHR35176">
    <property type="entry name" value="HEME OXYGENASE HI_0854-RELATED"/>
    <property type="match status" value="1"/>
</dbReference>
<dbReference type="SUPFAM" id="SSF50475">
    <property type="entry name" value="FMN-binding split barrel"/>
    <property type="match status" value="1"/>
</dbReference>
<dbReference type="PANTHER" id="PTHR35176:SF6">
    <property type="entry name" value="HEME OXYGENASE HI_0854-RELATED"/>
    <property type="match status" value="1"/>
</dbReference>
<proteinExistence type="predicted"/>
<feature type="domain" description="Pyridoxamine 5'-phosphate oxidase N-terminal" evidence="2">
    <location>
        <begin position="6"/>
        <end position="125"/>
    </location>
</feature>
<organism evidence="3 4">
    <name type="scientific">Actinospica durhamensis</name>
    <dbReference type="NCBI Taxonomy" id="1508375"/>
    <lineage>
        <taxon>Bacteria</taxon>
        <taxon>Bacillati</taxon>
        <taxon>Actinomycetota</taxon>
        <taxon>Actinomycetes</taxon>
        <taxon>Catenulisporales</taxon>
        <taxon>Actinospicaceae</taxon>
        <taxon>Actinospica</taxon>
    </lineage>
</organism>
<keyword evidence="4" id="KW-1185">Reference proteome</keyword>
<dbReference type="InterPro" id="IPR052019">
    <property type="entry name" value="F420H2_bilvrd_red/Heme_oxyg"/>
</dbReference>
<dbReference type="RefSeq" id="WP_212529987.1">
    <property type="nucleotide sequence ID" value="NZ_JAGSOG010000097.1"/>
</dbReference>
<sequence>MVQISDSVEKLLQQPVFVQLGTVRPDGQPQVNPMWFIWDGEFIWFTHTSYRQKYKNIQHEPRVSVAFLDPASPYGYVEVRGVVDHIDPDPQALLYQRLSKHYDGTAVVPEDAQDRIAVAVRPTKVIDAR</sequence>
<dbReference type="EMBL" id="JAGSOG010000097">
    <property type="protein sequence ID" value="MBR7835498.1"/>
    <property type="molecule type" value="Genomic_DNA"/>
</dbReference>
<evidence type="ECO:0000313" key="3">
    <source>
        <dbReference type="EMBL" id="MBR7835498.1"/>
    </source>
</evidence>
<evidence type="ECO:0000256" key="1">
    <source>
        <dbReference type="ARBA" id="ARBA00023002"/>
    </source>
</evidence>
<reference evidence="3" key="1">
    <citation type="submission" date="2021-04" db="EMBL/GenBank/DDBJ databases">
        <title>Genome based classification of Actinospica acidithermotolerans sp. nov., an actinobacterium isolated from an Indonesian hot spring.</title>
        <authorList>
            <person name="Kusuma A.B."/>
            <person name="Putra K.E."/>
            <person name="Nafisah S."/>
            <person name="Loh J."/>
            <person name="Nouioui I."/>
            <person name="Goodfellow M."/>
        </authorList>
    </citation>
    <scope>NUCLEOTIDE SEQUENCE</scope>
    <source>
        <strain evidence="3">CSCA 57</strain>
    </source>
</reference>
<evidence type="ECO:0000313" key="4">
    <source>
        <dbReference type="Proteomes" id="UP000675781"/>
    </source>
</evidence>
<dbReference type="InterPro" id="IPR019920">
    <property type="entry name" value="F420-binding_dom_put"/>
</dbReference>
<comment type="caution">
    <text evidence="3">The sequence shown here is derived from an EMBL/GenBank/DDBJ whole genome shotgun (WGS) entry which is preliminary data.</text>
</comment>
<dbReference type="GO" id="GO:0005829">
    <property type="term" value="C:cytosol"/>
    <property type="evidence" value="ECO:0007669"/>
    <property type="project" value="TreeGrafter"/>
</dbReference>
<dbReference type="Gene3D" id="2.30.110.10">
    <property type="entry name" value="Electron Transport, Fmn-binding Protein, Chain A"/>
    <property type="match status" value="1"/>
</dbReference>
<dbReference type="InterPro" id="IPR012349">
    <property type="entry name" value="Split_barrel_FMN-bd"/>
</dbReference>
<protein>
    <submittedName>
        <fullName evidence="3">PPOX class F420-dependent oxidoreductase</fullName>
    </submittedName>
</protein>
<dbReference type="Proteomes" id="UP000675781">
    <property type="component" value="Unassembled WGS sequence"/>
</dbReference>
<gene>
    <name evidence="3" type="ORF">KDL01_19640</name>
</gene>
<dbReference type="NCBIfam" id="TIGR03618">
    <property type="entry name" value="Rv1155_F420"/>
    <property type="match status" value="1"/>
</dbReference>
<dbReference type="GO" id="GO:0016627">
    <property type="term" value="F:oxidoreductase activity, acting on the CH-CH group of donors"/>
    <property type="evidence" value="ECO:0007669"/>
    <property type="project" value="TreeGrafter"/>
</dbReference>
<dbReference type="GO" id="GO:0070967">
    <property type="term" value="F:coenzyme F420 binding"/>
    <property type="evidence" value="ECO:0007669"/>
    <property type="project" value="TreeGrafter"/>
</dbReference>
<dbReference type="AlphaFoldDB" id="A0A941IT15"/>
<name>A0A941IT15_9ACTN</name>